<dbReference type="RefSeq" id="WP_146381976.1">
    <property type="nucleotide sequence ID" value="NZ_VOEJ01000004.1"/>
</dbReference>
<dbReference type="InterPro" id="IPR015421">
    <property type="entry name" value="PyrdxlP-dep_Trfase_major"/>
</dbReference>
<evidence type="ECO:0000259" key="6">
    <source>
        <dbReference type="Pfam" id="PF00155"/>
    </source>
</evidence>
<dbReference type="Gene3D" id="3.40.640.10">
    <property type="entry name" value="Type I PLP-dependent aspartate aminotransferase-like (Major domain)"/>
    <property type="match status" value="1"/>
</dbReference>
<dbReference type="GO" id="GO:0030170">
    <property type="term" value="F:pyridoxal phosphate binding"/>
    <property type="evidence" value="ECO:0007669"/>
    <property type="project" value="InterPro"/>
</dbReference>
<dbReference type="InterPro" id="IPR015424">
    <property type="entry name" value="PyrdxlP-dep_Trfase"/>
</dbReference>
<name>A0A563UDP9_9SPHI</name>
<organism evidence="7 8">
    <name type="scientific">Mucilaginibacter pallidiroseus</name>
    <dbReference type="NCBI Taxonomy" id="2599295"/>
    <lineage>
        <taxon>Bacteria</taxon>
        <taxon>Pseudomonadati</taxon>
        <taxon>Bacteroidota</taxon>
        <taxon>Sphingobacteriia</taxon>
        <taxon>Sphingobacteriales</taxon>
        <taxon>Sphingobacteriaceae</taxon>
        <taxon>Mucilaginibacter</taxon>
    </lineage>
</organism>
<sequence length="414" mass="45771">MDLFEKINKNMGGPIGQHQKWSHGYFSFPKLEGEIAPHMYFNGKEHLVWSLNNYLGLANHPEVREADAQAATDFGMAYPMGARMMSGNTKHHEELENGLAEFVGKQAAFLLNYGYQGMVSIIDALVDRNDIIVYDAESHACIVDGVRLHMGKRFVFQHNDISSFEKQLQRAEKLAAQTGGGILVITEGVFGMSGAQGKLTEIIALKDEYNFRLLIDDAHGFGTMGPTGAGTHEAQNCVDGIDIYFGTFAKSMAGIGAFVAADAEIINYLRYNMRSQTFAKALPMPMVLGLKKRFELLKANPDLRKQLWVIAKALQNGLVEYGFDIGVTDTMVTPVFLKGDLFEATSLTKDLREHYGIFCSIVVYPVIPKGLIELRLIPTAVHTLDDVQRTLDAFSEVSEKLKAGAYKEDSVAVV</sequence>
<evidence type="ECO:0000313" key="7">
    <source>
        <dbReference type="EMBL" id="TWR29488.1"/>
    </source>
</evidence>
<feature type="domain" description="Aminotransferase class I/classII large" evidence="6">
    <location>
        <begin position="47"/>
        <end position="393"/>
    </location>
</feature>
<evidence type="ECO:0000256" key="4">
    <source>
        <dbReference type="ARBA" id="ARBA00022898"/>
    </source>
</evidence>
<dbReference type="SUPFAM" id="SSF53383">
    <property type="entry name" value="PLP-dependent transferases"/>
    <property type="match status" value="1"/>
</dbReference>
<dbReference type="InterPro" id="IPR001917">
    <property type="entry name" value="Aminotrans_II_pyridoxalP_BS"/>
</dbReference>
<dbReference type="GO" id="GO:0008483">
    <property type="term" value="F:transaminase activity"/>
    <property type="evidence" value="ECO:0007669"/>
    <property type="project" value="UniProtKB-KW"/>
</dbReference>
<dbReference type="InterPro" id="IPR050087">
    <property type="entry name" value="AON_synthase_class-II"/>
</dbReference>
<evidence type="ECO:0000313" key="8">
    <source>
        <dbReference type="Proteomes" id="UP000320042"/>
    </source>
</evidence>
<evidence type="ECO:0000256" key="1">
    <source>
        <dbReference type="ARBA" id="ARBA00001933"/>
    </source>
</evidence>
<dbReference type="InterPro" id="IPR004839">
    <property type="entry name" value="Aminotransferase_I/II_large"/>
</dbReference>
<comment type="caution">
    <text evidence="7">The sequence shown here is derived from an EMBL/GenBank/DDBJ whole genome shotgun (WGS) entry which is preliminary data.</text>
</comment>
<comment type="cofactor">
    <cofactor evidence="1 5">
        <name>pyridoxal 5'-phosphate</name>
        <dbReference type="ChEBI" id="CHEBI:597326"/>
    </cofactor>
</comment>
<proteinExistence type="inferred from homology"/>
<dbReference type="PANTHER" id="PTHR13693">
    <property type="entry name" value="CLASS II AMINOTRANSFERASE/8-AMINO-7-OXONONANOATE SYNTHASE"/>
    <property type="match status" value="1"/>
</dbReference>
<evidence type="ECO:0000256" key="2">
    <source>
        <dbReference type="ARBA" id="ARBA00005189"/>
    </source>
</evidence>
<keyword evidence="3 7" id="KW-0808">Transferase</keyword>
<dbReference type="AlphaFoldDB" id="A0A563UDP9"/>
<protein>
    <submittedName>
        <fullName evidence="7">Aminotransferase class I/II-fold pyridoxal phosphate-dependent enzyme</fullName>
    </submittedName>
</protein>
<keyword evidence="4 5" id="KW-0663">Pyridoxal phosphate</keyword>
<comment type="pathway">
    <text evidence="2">Lipid metabolism.</text>
</comment>
<evidence type="ECO:0000256" key="3">
    <source>
        <dbReference type="ARBA" id="ARBA00022679"/>
    </source>
</evidence>
<dbReference type="Gene3D" id="3.90.1150.10">
    <property type="entry name" value="Aspartate Aminotransferase, domain 1"/>
    <property type="match status" value="1"/>
</dbReference>
<dbReference type="Pfam" id="PF00155">
    <property type="entry name" value="Aminotran_1_2"/>
    <property type="match status" value="1"/>
</dbReference>
<evidence type="ECO:0000256" key="5">
    <source>
        <dbReference type="RuleBase" id="RU003693"/>
    </source>
</evidence>
<reference evidence="7 8" key="1">
    <citation type="submission" date="2019-07" db="EMBL/GenBank/DDBJ databases">
        <authorList>
            <person name="Kim J."/>
        </authorList>
    </citation>
    <scope>NUCLEOTIDE SEQUENCE [LARGE SCALE GENOMIC DNA]</scope>
    <source>
        <strain evidence="8">dk17</strain>
    </source>
</reference>
<dbReference type="OrthoDB" id="9807157at2"/>
<accession>A0A563UDP9</accession>
<comment type="similarity">
    <text evidence="5">Belongs to the class-II pyridoxal-phosphate-dependent aminotransferase family.</text>
</comment>
<dbReference type="PROSITE" id="PS00599">
    <property type="entry name" value="AA_TRANSFER_CLASS_2"/>
    <property type="match status" value="1"/>
</dbReference>
<keyword evidence="7" id="KW-0032">Aminotransferase</keyword>
<dbReference type="InterPro" id="IPR015422">
    <property type="entry name" value="PyrdxlP-dep_Trfase_small"/>
</dbReference>
<keyword evidence="8" id="KW-1185">Reference proteome</keyword>
<dbReference type="EMBL" id="VOEJ01000004">
    <property type="protein sequence ID" value="TWR29488.1"/>
    <property type="molecule type" value="Genomic_DNA"/>
</dbReference>
<gene>
    <name evidence="7" type="ORF">FPZ43_10140</name>
</gene>
<dbReference type="Proteomes" id="UP000320042">
    <property type="component" value="Unassembled WGS sequence"/>
</dbReference>